<gene>
    <name evidence="1" type="ORF">ACFPN2_30235</name>
</gene>
<evidence type="ECO:0000313" key="2">
    <source>
        <dbReference type="Proteomes" id="UP001595904"/>
    </source>
</evidence>
<dbReference type="GO" id="GO:0061542">
    <property type="term" value="F:3-demethylubiquinol 3-O-methyltransferase activity"/>
    <property type="evidence" value="ECO:0007669"/>
    <property type="project" value="UniProtKB-EC"/>
</dbReference>
<dbReference type="CDD" id="cd02440">
    <property type="entry name" value="AdoMet_MTases"/>
    <property type="match status" value="1"/>
</dbReference>
<dbReference type="GO" id="GO:0102208">
    <property type="term" value="F:2-polyprenyl-6-hydroxyphenol methylase activity"/>
    <property type="evidence" value="ECO:0007669"/>
    <property type="project" value="UniProtKB-EC"/>
</dbReference>
<dbReference type="InterPro" id="IPR029063">
    <property type="entry name" value="SAM-dependent_MTases_sf"/>
</dbReference>
<reference evidence="2" key="1">
    <citation type="journal article" date="2019" name="Int. J. Syst. Evol. Microbiol.">
        <title>The Global Catalogue of Microorganisms (GCM) 10K type strain sequencing project: providing services to taxonomists for standard genome sequencing and annotation.</title>
        <authorList>
            <consortium name="The Broad Institute Genomics Platform"/>
            <consortium name="The Broad Institute Genome Sequencing Center for Infectious Disease"/>
            <person name="Wu L."/>
            <person name="Ma J."/>
        </authorList>
    </citation>
    <scope>NUCLEOTIDE SEQUENCE [LARGE SCALE GENOMIC DNA]</scope>
    <source>
        <strain evidence="2">CGMCC 1.10759</strain>
    </source>
</reference>
<keyword evidence="2" id="KW-1185">Reference proteome</keyword>
<evidence type="ECO:0000313" key="1">
    <source>
        <dbReference type="EMBL" id="MFC4313394.1"/>
    </source>
</evidence>
<name>A0ABV8T3W5_9GAMM</name>
<comment type="caution">
    <text evidence="1">The sequence shown here is derived from an EMBL/GenBank/DDBJ whole genome shotgun (WGS) entry which is preliminary data.</text>
</comment>
<sequence length="303" mass="34597">MPIDSELADGLIAEIKRGNPLHGRVVDQALAALKEHELIAFQRYIAYCLDRDVSLAALAKAYNLIVTDTYKEEIYFRRHGRYRHSTYAAVADAVYQNPEYMRGYMHGLAVTEFLWENHAAMRRFFERCLAAARGGDSYLEVGPGHGFFFALAAKSRKWKLHHGVDISPTSLEMTRSFLQSGLHGKVGDYDLFESDFLQYDFRLSYDAFVMGEVLEHVEAPEAFLRRIFEVTSRDPFVFLTTCINAPSIDHIYNFETIENLEGMFHRAGFAIADRILLPYPGKTVEESIDEKLSISVAYRLSKP</sequence>
<dbReference type="EMBL" id="JBHSDU010000015">
    <property type="protein sequence ID" value="MFC4313394.1"/>
    <property type="molecule type" value="Genomic_DNA"/>
</dbReference>
<dbReference type="Pfam" id="PF13489">
    <property type="entry name" value="Methyltransf_23"/>
    <property type="match status" value="1"/>
</dbReference>
<keyword evidence="1" id="KW-0489">Methyltransferase</keyword>
<keyword evidence="1" id="KW-0808">Transferase</keyword>
<dbReference type="Proteomes" id="UP001595904">
    <property type="component" value="Unassembled WGS sequence"/>
</dbReference>
<accession>A0ABV8T3W5</accession>
<proteinExistence type="predicted"/>
<organism evidence="1 2">
    <name type="scientific">Steroidobacter flavus</name>
    <dbReference type="NCBI Taxonomy" id="1842136"/>
    <lineage>
        <taxon>Bacteria</taxon>
        <taxon>Pseudomonadati</taxon>
        <taxon>Pseudomonadota</taxon>
        <taxon>Gammaproteobacteria</taxon>
        <taxon>Steroidobacterales</taxon>
        <taxon>Steroidobacteraceae</taxon>
        <taxon>Steroidobacter</taxon>
    </lineage>
</organism>
<dbReference type="SUPFAM" id="SSF53335">
    <property type="entry name" value="S-adenosyl-L-methionine-dependent methyltransferases"/>
    <property type="match status" value="1"/>
</dbReference>
<dbReference type="GO" id="GO:0032259">
    <property type="term" value="P:methylation"/>
    <property type="evidence" value="ECO:0007669"/>
    <property type="project" value="UniProtKB-KW"/>
</dbReference>
<protein>
    <submittedName>
        <fullName evidence="1">Class I SAM-dependent methyltransferase</fullName>
        <ecNumber evidence="1">2.1.1.222</ecNumber>
        <ecNumber evidence="1">2.1.1.64</ecNumber>
    </submittedName>
</protein>
<dbReference type="EC" id="2.1.1.64" evidence="1"/>
<dbReference type="EC" id="2.1.1.222" evidence="1"/>
<dbReference type="Gene3D" id="3.40.50.150">
    <property type="entry name" value="Vaccinia Virus protein VP39"/>
    <property type="match status" value="1"/>
</dbReference>
<dbReference type="RefSeq" id="WP_380603671.1">
    <property type="nucleotide sequence ID" value="NZ_JBHSDU010000015.1"/>
</dbReference>